<organism evidence="1 2">
    <name type="scientific">Bauhinia variegata</name>
    <name type="common">Purple orchid tree</name>
    <name type="synonym">Phanera variegata</name>
    <dbReference type="NCBI Taxonomy" id="167791"/>
    <lineage>
        <taxon>Eukaryota</taxon>
        <taxon>Viridiplantae</taxon>
        <taxon>Streptophyta</taxon>
        <taxon>Embryophyta</taxon>
        <taxon>Tracheophyta</taxon>
        <taxon>Spermatophyta</taxon>
        <taxon>Magnoliopsida</taxon>
        <taxon>eudicotyledons</taxon>
        <taxon>Gunneridae</taxon>
        <taxon>Pentapetalae</taxon>
        <taxon>rosids</taxon>
        <taxon>fabids</taxon>
        <taxon>Fabales</taxon>
        <taxon>Fabaceae</taxon>
        <taxon>Cercidoideae</taxon>
        <taxon>Cercideae</taxon>
        <taxon>Bauhiniinae</taxon>
        <taxon>Bauhinia</taxon>
    </lineage>
</organism>
<accession>A0ACB9LEV7</accession>
<proteinExistence type="predicted"/>
<name>A0ACB9LEV7_BAUVA</name>
<reference evidence="1 2" key="1">
    <citation type="journal article" date="2022" name="DNA Res.">
        <title>Chromosomal-level genome assembly of the orchid tree Bauhinia variegata (Leguminosae; Cercidoideae) supports the allotetraploid origin hypothesis of Bauhinia.</title>
        <authorList>
            <person name="Zhong Y."/>
            <person name="Chen Y."/>
            <person name="Zheng D."/>
            <person name="Pang J."/>
            <person name="Liu Y."/>
            <person name="Luo S."/>
            <person name="Meng S."/>
            <person name="Qian L."/>
            <person name="Wei D."/>
            <person name="Dai S."/>
            <person name="Zhou R."/>
        </authorList>
    </citation>
    <scope>NUCLEOTIDE SEQUENCE [LARGE SCALE GENOMIC DNA]</scope>
    <source>
        <strain evidence="1">BV-YZ2020</strain>
    </source>
</reference>
<sequence length="354" mass="40076">MTAKLLLCSRPICSIPSNFYAFHVYLKPFSSISSFSIEGIETQLKSLCKNPNPQYSEAFSLFDRSVDSNLVPSELVCNFLIGNLRKAKLYDLVVSVYCKMSLINVLPRFNSLSCLVESFVNTEKPTFAVAVLGMMIKRGFEINKYNVNLILKGFCRNSNTKKAMDLFLHMRRNDILPDRISYNTLINGLCKAKKLKEARDLFMEMKLEDCQPDLVTYTTLIDGLSKNDRVDEAFDLLKEMDQKGLDADVVVYSALINGFCNRGGIHRAKELFHEMLKKGISPNVVTYSCFMHSLSKNGQWQEASEMFDEMTSRGIYPDVIAYTVLINGLCKNGMALKAMQLLNLMVQKGESQIL</sequence>
<keyword evidence="2" id="KW-1185">Reference proteome</keyword>
<dbReference type="EMBL" id="CM039437">
    <property type="protein sequence ID" value="KAI4308192.1"/>
    <property type="molecule type" value="Genomic_DNA"/>
</dbReference>
<comment type="caution">
    <text evidence="1">The sequence shown here is derived from an EMBL/GenBank/DDBJ whole genome shotgun (WGS) entry which is preliminary data.</text>
</comment>
<protein>
    <submittedName>
        <fullName evidence="1">Uncharacterized protein</fullName>
    </submittedName>
</protein>
<dbReference type="Proteomes" id="UP000828941">
    <property type="component" value="Chromosome 12"/>
</dbReference>
<evidence type="ECO:0000313" key="1">
    <source>
        <dbReference type="EMBL" id="KAI4308192.1"/>
    </source>
</evidence>
<gene>
    <name evidence="1" type="ORF">L6164_031292</name>
</gene>
<evidence type="ECO:0000313" key="2">
    <source>
        <dbReference type="Proteomes" id="UP000828941"/>
    </source>
</evidence>